<evidence type="ECO:0000256" key="1">
    <source>
        <dbReference type="ARBA" id="ARBA00022737"/>
    </source>
</evidence>
<evidence type="ECO:0000313" key="4">
    <source>
        <dbReference type="Proteomes" id="UP000694251"/>
    </source>
</evidence>
<dbReference type="Pfam" id="PF03107">
    <property type="entry name" value="C1_2"/>
    <property type="match status" value="1"/>
</dbReference>
<keyword evidence="4" id="KW-1185">Reference proteome</keyword>
<proteinExistence type="predicted"/>
<evidence type="ECO:0000313" key="3">
    <source>
        <dbReference type="EMBL" id="KAG7657023.1"/>
    </source>
</evidence>
<dbReference type="EMBL" id="JAEFBJ010000001">
    <property type="protein sequence ID" value="KAG7657023.1"/>
    <property type="molecule type" value="Genomic_DNA"/>
</dbReference>
<accession>A0A8T2HC33</accession>
<dbReference type="InterPro" id="IPR003340">
    <property type="entry name" value="B3_DNA-bd"/>
</dbReference>
<dbReference type="InterPro" id="IPR002219">
    <property type="entry name" value="PKC_DAG/PE"/>
</dbReference>
<dbReference type="GO" id="GO:0003677">
    <property type="term" value="F:DNA binding"/>
    <property type="evidence" value="ECO:0007669"/>
    <property type="project" value="InterPro"/>
</dbReference>
<dbReference type="CDD" id="cd10017">
    <property type="entry name" value="B3_DNA"/>
    <property type="match status" value="1"/>
</dbReference>
<organism evidence="3 4">
    <name type="scientific">Arabidopsis suecica</name>
    <name type="common">Swedish thale-cress</name>
    <name type="synonym">Cardaminopsis suecica</name>
    <dbReference type="NCBI Taxonomy" id="45249"/>
    <lineage>
        <taxon>Eukaryota</taxon>
        <taxon>Viridiplantae</taxon>
        <taxon>Streptophyta</taxon>
        <taxon>Embryophyta</taxon>
        <taxon>Tracheophyta</taxon>
        <taxon>Spermatophyta</taxon>
        <taxon>Magnoliopsida</taxon>
        <taxon>eudicotyledons</taxon>
        <taxon>Gunneridae</taxon>
        <taxon>Pentapetalae</taxon>
        <taxon>rosids</taxon>
        <taxon>malvids</taxon>
        <taxon>Brassicales</taxon>
        <taxon>Brassicaceae</taxon>
        <taxon>Camelineae</taxon>
        <taxon>Arabidopsis</taxon>
    </lineage>
</organism>
<gene>
    <name evidence="3" type="ORF">ISN44_As01g041100</name>
</gene>
<sequence>MDGSKSKPLCRMSDLAKPHKLGRRFDPPLTVCISCKGQQYTGNRRGYYYYCATCDLEFHKGCYLFPPEIKHPFHLIHPLTLTFLDHNLVSSAIPEIWFLLSTEYPYKHMFGDEEECASDGNHKRCNSCRKKITYRDPDYPSFFDITYYHCSICNFSLHSSCVKDSPPHTIENLKSHEHTLTLFPRLLPLPCDACGFSLDARDDSVYSFAVPSGDELSCGVCRKLVDVNYGQYACKKGCHYAVHSKCATKNEVWDGKDLDGVPEEEEEEIEPFVRIDEETIQHFSHDHHYLKIHHGNDNHENKFCQACILRITVSDSFYSCVQCDFVIHETCAGLPRIKHHPLHKHPLTLYHLHYPHLNEVQSKYYDLGFFACSGCSRECCGFMYKCCEKDCDFQLDARCASLPDPIIHDCHPHDHPLFFNLTEGECMVYMKPNHMIKMYEGAKTSIGIVPNSGNSRPMCDGCRSRCVDTLVVKTKMNYARDELDGAMIISKTLTKSDIVGNVALPKAQVMSVLTRMNGVTDEGLDNGFEVQVHDIVEDDLYTVTLKRIDDMKYYFGTGWSTMKHSLDLVEGDVLKLYWDQFENKFIVLTFQHKTMGIMIPV</sequence>
<dbReference type="InterPro" id="IPR054483">
    <property type="entry name" value="DC1-like_CT"/>
</dbReference>
<dbReference type="PANTHER" id="PTHR32410:SF210">
    <property type="entry name" value="CYSTEINE_HISTIDINE-RICH C1 DOMAIN FAMILY PROTEIN"/>
    <property type="match status" value="1"/>
</dbReference>
<dbReference type="SMART" id="SM01019">
    <property type="entry name" value="B3"/>
    <property type="match status" value="1"/>
</dbReference>
<dbReference type="OrthoDB" id="1052749at2759"/>
<reference evidence="3 4" key="1">
    <citation type="submission" date="2020-12" db="EMBL/GenBank/DDBJ databases">
        <title>Concerted genomic and epigenomic changes stabilize Arabidopsis allopolyploids.</title>
        <authorList>
            <person name="Chen Z."/>
        </authorList>
    </citation>
    <scope>NUCLEOTIDE SEQUENCE [LARGE SCALE GENOMIC DNA]</scope>
    <source>
        <strain evidence="3">As9502</strain>
        <tissue evidence="3">Leaf</tissue>
    </source>
</reference>
<dbReference type="InterPro" id="IPR004146">
    <property type="entry name" value="DC1"/>
</dbReference>
<dbReference type="AlphaFoldDB" id="A0A8T2HC33"/>
<dbReference type="Proteomes" id="UP000694251">
    <property type="component" value="Chromosome 1"/>
</dbReference>
<name>A0A8T2HC33_ARASU</name>
<dbReference type="PANTHER" id="PTHR32410">
    <property type="entry name" value="CYSTEINE/HISTIDINE-RICH C1 DOMAIN FAMILY PROTEIN"/>
    <property type="match status" value="1"/>
</dbReference>
<dbReference type="Pfam" id="PF22926">
    <property type="entry name" value="C1-like_CT"/>
    <property type="match status" value="1"/>
</dbReference>
<dbReference type="InterPro" id="IPR053192">
    <property type="entry name" value="Vacuole_Formation_Reg"/>
</dbReference>
<keyword evidence="1" id="KW-0677">Repeat</keyword>
<feature type="domain" description="Phorbol-ester/DAG-type" evidence="2">
    <location>
        <begin position="107"/>
        <end position="169"/>
    </location>
</feature>
<protein>
    <submittedName>
        <fullName evidence="3">B3 DNA binding domain</fullName>
    </submittedName>
</protein>
<dbReference type="PROSITE" id="PS50081">
    <property type="entry name" value="ZF_DAG_PE_2"/>
    <property type="match status" value="1"/>
</dbReference>
<evidence type="ECO:0000259" key="2">
    <source>
        <dbReference type="PROSITE" id="PS50081"/>
    </source>
</evidence>
<comment type="caution">
    <text evidence="3">The sequence shown here is derived from an EMBL/GenBank/DDBJ whole genome shotgun (WGS) entry which is preliminary data.</text>
</comment>